<evidence type="ECO:0000259" key="6">
    <source>
        <dbReference type="Pfam" id="PF22974"/>
    </source>
</evidence>
<evidence type="ECO:0000256" key="4">
    <source>
        <dbReference type="SAM" id="SignalP"/>
    </source>
</evidence>
<accession>A0AAN6Q7B7</accession>
<dbReference type="CDD" id="cd01100">
    <property type="entry name" value="APPLE_Factor_XI_like"/>
    <property type="match status" value="1"/>
</dbReference>
<evidence type="ECO:0000259" key="5">
    <source>
        <dbReference type="Pfam" id="PF14295"/>
    </source>
</evidence>
<dbReference type="InterPro" id="IPR000177">
    <property type="entry name" value="Apple"/>
</dbReference>
<evidence type="ECO:0000256" key="2">
    <source>
        <dbReference type="ARBA" id="ARBA00023157"/>
    </source>
</evidence>
<dbReference type="InterPro" id="IPR003609">
    <property type="entry name" value="Pan_app"/>
</dbReference>
<reference evidence="8" key="2">
    <citation type="submission" date="2023-05" db="EMBL/GenBank/DDBJ databases">
        <authorList>
            <consortium name="Lawrence Berkeley National Laboratory"/>
            <person name="Steindorff A."/>
            <person name="Hensen N."/>
            <person name="Bonometti L."/>
            <person name="Westerberg I."/>
            <person name="Brannstrom I.O."/>
            <person name="Guillou S."/>
            <person name="Cros-Aarteil S."/>
            <person name="Calhoun S."/>
            <person name="Haridas S."/>
            <person name="Kuo A."/>
            <person name="Mondo S."/>
            <person name="Pangilinan J."/>
            <person name="Riley R."/>
            <person name="Labutti K."/>
            <person name="Andreopoulos B."/>
            <person name="Lipzen A."/>
            <person name="Chen C."/>
            <person name="Yanf M."/>
            <person name="Daum C."/>
            <person name="Ng V."/>
            <person name="Clum A."/>
            <person name="Ohm R."/>
            <person name="Martin F."/>
            <person name="Silar P."/>
            <person name="Natvig D."/>
            <person name="Lalanne C."/>
            <person name="Gautier V."/>
            <person name="Ament-Velasquez S.L."/>
            <person name="Kruys A."/>
            <person name="Hutchinson M.I."/>
            <person name="Powell A.J."/>
            <person name="Barry K."/>
            <person name="Miller A.N."/>
            <person name="Grigoriev I.V."/>
            <person name="Debuchy R."/>
            <person name="Gladieux P."/>
            <person name="Thoren M.H."/>
            <person name="Johannesson H."/>
        </authorList>
    </citation>
    <scope>NUCLEOTIDE SEQUENCE</scope>
    <source>
        <strain evidence="8">CBS 757.83</strain>
    </source>
</reference>
<dbReference type="GO" id="GO:0006508">
    <property type="term" value="P:proteolysis"/>
    <property type="evidence" value="ECO:0007669"/>
    <property type="project" value="InterPro"/>
</dbReference>
<dbReference type="InterPro" id="IPR054293">
    <property type="entry name" value="DUF7029"/>
</dbReference>
<evidence type="ECO:0000259" key="7">
    <source>
        <dbReference type="Pfam" id="PF23865"/>
    </source>
</evidence>
<protein>
    <recommendedName>
        <fullName evidence="10">Apple domain-containing protein</fullName>
    </recommendedName>
</protein>
<evidence type="ECO:0000256" key="3">
    <source>
        <dbReference type="SAM" id="MobiDB-lite"/>
    </source>
</evidence>
<feature type="domain" description="Apple" evidence="5">
    <location>
        <begin position="143"/>
        <end position="182"/>
    </location>
</feature>
<sequence length="1578" mass="166613">MARGFRQLALLGLAALPGSLAGPADVTCVDKGSDQSTYTAASGAAFQILCGIDYAGTDIAAVQTSTFAGCIEACDSTPGCIDVSFAGEQCYLKSKVTDAHQRDWVWTAKSTASDNQLTCVGNKSDKAIYTTPTGAVFEIQCGVDYAGGDVGATNAATFEGCIDACAATAGCLDVSYVGEACYMKNKLEAAHEREWVWTAKLVESGNGGGPDAPAPSAKLSCDGNASNGQTYQATNSDFEITCFKDYAGGDLLGLGAASFEECIDACDAHTECVNVAYVHGACYLKKQQNPAVDSGSVWGAVRKSATPATTTAATATTATAVSTPSSTKAPLTCEGKASNLVKYTSAKNGLYQILCGVDFGGNDLEATSAATFEDCIAACDENTDCVDVSYVAPSCYLKHTVGDMAQVGYVWTAKQLKSPGSVFGFPTVTPMDPGSGIEEDFEGPIEFEPAPIATLGPVPPPGVNMAGTGVLTPDPISELWYNGTQNDSDGSDLGPVTVRLNITYNYPSIVLDHSIYIRDVVCSAGTLHGRFNSSYPFFFAQDTWQTDDDVILITSAPSCGDDAAQNAFFLAHTISFQESSLSFEALGQIVELKDIFADLNIDFGNIAVSTPDETEETCGSPSADTLRGLPAVPCGANFDHALDDKLGYYSAGGLDAQAVLDLAAPTEDDSQIQRRWGWFRSIVKKVAAVVVKAVQVVVQVVKAVATAVVKVVQAAAVFVVNTAKAVAKVTVALAVNAVKLVAFAVTGQYENSLTLPIGLGPPSNVQVESPWGKAFKMYTFKMGGDDEKFSATKAVLDNLVDDLIGSPEPEPGVEIYCVNCGARGAIKATGKINATPLSGVKEAYIGVTGDMYIGMYLGVNAFAKWEKEWKKEIFSKGLPGWSIPTIVSFGPRISLSGKFVIGVEAEGQLLTGASLTWPAIEAKLDLKNSRNSYQKGWTPNIDHTFQTRGAVTATAALGLPVSLWFGIDILNGLFKEGIALVDTPAITGTAEFEINVGTDDTSVGSEECEGIAWDIKLTNEVTLEVDNGPVWGLAEWASPALAEGCIGYTPGGGSVDDGGNPPDIPDLPPADDGTITCPKYNGQTYTDERGNHWAIKCNSDYMYHDTANTRTETMNACMEWCRDQPNCAGVSYLAESAAGQLNCHARSRAGQPRAGNYHSLMLMSPFEITSVIFGTADVTAYAVQNWQVGNRIEINTNTVHQAGGHDRLPGVQKSIFMLYRYGAETRTWVGVQNSGIVTIYPGAISSAPSSSMLVPDWPASSIGLPNWIRIVDVCYGRSQIRGKGAWDSIYRASYNGQTSRFVNELFGDTWYGITKSAVVWYRDTRGSQYGPLYYATGVEGDGFRLMGPGGNFKRQLTLGARQEGDAPSNSTLPSPSNSTAPATPDIEIGSGIATVHDTTGSLQLLPASNGNLFLAPVDSTEELSLLTNNTVLAAMTLAGNADVPYLVNSDSADRLLHYFPDEVSLAGASRLRLAAWDRLPVGARLVNLAPIMPDEGSAEPVLVAIDPAGAGDYLFPIMCAIEGQLNKVFLVRDTSEAALAALEAHDLKFVLTGGQASQCGPLALVASVTAVEEPAPER</sequence>
<organism evidence="8 9">
    <name type="scientific">Parathielavia hyrcaniae</name>
    <dbReference type="NCBI Taxonomy" id="113614"/>
    <lineage>
        <taxon>Eukaryota</taxon>
        <taxon>Fungi</taxon>
        <taxon>Dikarya</taxon>
        <taxon>Ascomycota</taxon>
        <taxon>Pezizomycotina</taxon>
        <taxon>Sordariomycetes</taxon>
        <taxon>Sordariomycetidae</taxon>
        <taxon>Sordariales</taxon>
        <taxon>Chaetomiaceae</taxon>
        <taxon>Parathielavia</taxon>
    </lineage>
</organism>
<evidence type="ECO:0000313" key="9">
    <source>
        <dbReference type="Proteomes" id="UP001305647"/>
    </source>
</evidence>
<feature type="domain" description="DUF7223" evidence="7">
    <location>
        <begin position="813"/>
        <end position="1009"/>
    </location>
</feature>
<comment type="caution">
    <text evidence="8">The sequence shown here is derived from an EMBL/GenBank/DDBJ whole genome shotgun (WGS) entry which is preliminary data.</text>
</comment>
<dbReference type="EMBL" id="MU863632">
    <property type="protein sequence ID" value="KAK4102316.1"/>
    <property type="molecule type" value="Genomic_DNA"/>
</dbReference>
<dbReference type="PANTHER" id="PTHR33946">
    <property type="match status" value="1"/>
</dbReference>
<feature type="region of interest" description="Disordered" evidence="3">
    <location>
        <begin position="1360"/>
        <end position="1386"/>
    </location>
</feature>
<feature type="domain" description="Apple" evidence="5">
    <location>
        <begin position="245"/>
        <end position="285"/>
    </location>
</feature>
<evidence type="ECO:0000313" key="8">
    <source>
        <dbReference type="EMBL" id="KAK4102316.1"/>
    </source>
</evidence>
<keyword evidence="2" id="KW-1015">Disulfide bond</keyword>
<keyword evidence="9" id="KW-1185">Reference proteome</keyword>
<feature type="compositionally biased region" description="Low complexity" evidence="3">
    <location>
        <begin position="1366"/>
        <end position="1384"/>
    </location>
</feature>
<evidence type="ECO:0008006" key="10">
    <source>
        <dbReference type="Google" id="ProtNLM"/>
    </source>
</evidence>
<keyword evidence="4" id="KW-0732">Signal</keyword>
<name>A0AAN6Q7B7_9PEZI</name>
<feature type="chain" id="PRO_5043016287" description="Apple domain-containing protein" evidence="4">
    <location>
        <begin position="22"/>
        <end position="1578"/>
    </location>
</feature>
<dbReference type="PANTHER" id="PTHR33946:SF4">
    <property type="entry name" value="COAGULATION FACTOR XI"/>
    <property type="match status" value="1"/>
</dbReference>
<dbReference type="Pfam" id="PF14295">
    <property type="entry name" value="PAN_4"/>
    <property type="match status" value="5"/>
</dbReference>
<dbReference type="Gene3D" id="3.50.4.10">
    <property type="entry name" value="Hepatocyte Growth Factor"/>
    <property type="match status" value="4"/>
</dbReference>
<feature type="domain" description="Apple" evidence="5">
    <location>
        <begin position="52"/>
        <end position="93"/>
    </location>
</feature>
<dbReference type="GO" id="GO:0005576">
    <property type="term" value="C:extracellular region"/>
    <property type="evidence" value="ECO:0007669"/>
    <property type="project" value="InterPro"/>
</dbReference>
<dbReference type="Pfam" id="PF22974">
    <property type="entry name" value="DUF7029"/>
    <property type="match status" value="1"/>
</dbReference>
<feature type="signal peptide" evidence="4">
    <location>
        <begin position="1"/>
        <end position="21"/>
    </location>
</feature>
<dbReference type="Pfam" id="PF23865">
    <property type="entry name" value="DUF7223"/>
    <property type="match status" value="1"/>
</dbReference>
<keyword evidence="1" id="KW-0677">Repeat</keyword>
<dbReference type="InterPro" id="IPR055647">
    <property type="entry name" value="DUF7223"/>
</dbReference>
<proteinExistence type="predicted"/>
<reference evidence="8" key="1">
    <citation type="journal article" date="2023" name="Mol. Phylogenet. Evol.">
        <title>Genome-scale phylogeny and comparative genomics of the fungal order Sordariales.</title>
        <authorList>
            <person name="Hensen N."/>
            <person name="Bonometti L."/>
            <person name="Westerberg I."/>
            <person name="Brannstrom I.O."/>
            <person name="Guillou S."/>
            <person name="Cros-Aarteil S."/>
            <person name="Calhoun S."/>
            <person name="Haridas S."/>
            <person name="Kuo A."/>
            <person name="Mondo S."/>
            <person name="Pangilinan J."/>
            <person name="Riley R."/>
            <person name="LaButti K."/>
            <person name="Andreopoulos B."/>
            <person name="Lipzen A."/>
            <person name="Chen C."/>
            <person name="Yan M."/>
            <person name="Daum C."/>
            <person name="Ng V."/>
            <person name="Clum A."/>
            <person name="Steindorff A."/>
            <person name="Ohm R.A."/>
            <person name="Martin F."/>
            <person name="Silar P."/>
            <person name="Natvig D.O."/>
            <person name="Lalanne C."/>
            <person name="Gautier V."/>
            <person name="Ament-Velasquez S.L."/>
            <person name="Kruys A."/>
            <person name="Hutchinson M.I."/>
            <person name="Powell A.J."/>
            <person name="Barry K."/>
            <person name="Miller A.N."/>
            <person name="Grigoriev I.V."/>
            <person name="Debuchy R."/>
            <person name="Gladieux P."/>
            <person name="Hiltunen Thoren M."/>
            <person name="Johannesson H."/>
        </authorList>
    </citation>
    <scope>NUCLEOTIDE SEQUENCE</scope>
    <source>
        <strain evidence="8">CBS 757.83</strain>
    </source>
</reference>
<feature type="domain" description="Apple" evidence="5">
    <location>
        <begin position="1108"/>
        <end position="1137"/>
    </location>
</feature>
<evidence type="ECO:0000256" key="1">
    <source>
        <dbReference type="ARBA" id="ARBA00022737"/>
    </source>
</evidence>
<gene>
    <name evidence="8" type="ORF">N658DRAFT_506504</name>
</gene>
<feature type="domain" description="Apple" evidence="5">
    <location>
        <begin position="357"/>
        <end position="398"/>
    </location>
</feature>
<dbReference type="Proteomes" id="UP001305647">
    <property type="component" value="Unassembled WGS sequence"/>
</dbReference>
<feature type="domain" description="DUF7029" evidence="6">
    <location>
        <begin position="503"/>
        <end position="598"/>
    </location>
</feature>